<keyword evidence="5" id="KW-0067">ATP-binding</keyword>
<dbReference type="EMBL" id="BFBB01000008">
    <property type="protein sequence ID" value="GBF51032.1"/>
    <property type="molecule type" value="Genomic_DNA"/>
</dbReference>
<comment type="function">
    <text evidence="3">Part of the ABC transporter complex HmuTUV involved in hemin import. Responsible for energy coupling to the transport system.</text>
</comment>
<dbReference type="Gene3D" id="3.40.50.300">
    <property type="entry name" value="P-loop containing nucleotide triphosphate hydrolases"/>
    <property type="match status" value="1"/>
</dbReference>
<keyword evidence="5" id="KW-0547">Nucleotide-binding</keyword>
<dbReference type="GO" id="GO:0005524">
    <property type="term" value="F:ATP binding"/>
    <property type="evidence" value="ECO:0007669"/>
    <property type="project" value="UniProtKB-KW"/>
</dbReference>
<dbReference type="PANTHER" id="PTHR42794:SF1">
    <property type="entry name" value="HEMIN IMPORT ATP-BINDING PROTEIN HMUV"/>
    <property type="match status" value="1"/>
</dbReference>
<dbReference type="AlphaFoldDB" id="A0A2P2E2B0"/>
<dbReference type="RefSeq" id="WP_108977323.1">
    <property type="nucleotide sequence ID" value="NZ_BFBB01000008.1"/>
</dbReference>
<evidence type="ECO:0000259" key="4">
    <source>
        <dbReference type="PROSITE" id="PS50893"/>
    </source>
</evidence>
<keyword evidence="6" id="KW-1185">Reference proteome</keyword>
<dbReference type="CDD" id="cd03214">
    <property type="entry name" value="ABC_Iron-Siderophores_B12_Hemin"/>
    <property type="match status" value="1"/>
</dbReference>
<dbReference type="GO" id="GO:0016887">
    <property type="term" value="F:ATP hydrolysis activity"/>
    <property type="evidence" value="ECO:0007669"/>
    <property type="project" value="InterPro"/>
</dbReference>
<dbReference type="PANTHER" id="PTHR42794">
    <property type="entry name" value="HEMIN IMPORT ATP-BINDING PROTEIN HMUV"/>
    <property type="match status" value="1"/>
</dbReference>
<dbReference type="Pfam" id="PF00005">
    <property type="entry name" value="ABC_tran"/>
    <property type="match status" value="1"/>
</dbReference>
<keyword evidence="2" id="KW-1278">Translocase</keyword>
<evidence type="ECO:0000256" key="1">
    <source>
        <dbReference type="ARBA" id="ARBA00022448"/>
    </source>
</evidence>
<evidence type="ECO:0000313" key="5">
    <source>
        <dbReference type="EMBL" id="GBF51032.1"/>
    </source>
</evidence>
<keyword evidence="1" id="KW-0813">Transport</keyword>
<protein>
    <submittedName>
        <fullName evidence="5">Putative hemin ABC transporter, ATP-binding protein HmuV</fullName>
    </submittedName>
</protein>
<gene>
    <name evidence="5" type="ORF">LPTSP4_25630</name>
</gene>
<dbReference type="InterPro" id="IPR027417">
    <property type="entry name" value="P-loop_NTPase"/>
</dbReference>
<reference evidence="5 6" key="1">
    <citation type="submission" date="2018-02" db="EMBL/GenBank/DDBJ databases">
        <title>Novel Leptospira species isolated from soil and water in Japan.</title>
        <authorList>
            <person name="Nakao R."/>
            <person name="Masuzawa T."/>
        </authorList>
    </citation>
    <scope>NUCLEOTIDE SEQUENCE [LARGE SCALE GENOMIC DNA]</scope>
    <source>
        <strain evidence="5 6">YH101</strain>
    </source>
</reference>
<dbReference type="Proteomes" id="UP000245133">
    <property type="component" value="Unassembled WGS sequence"/>
</dbReference>
<accession>A0A2P2E2B0</accession>
<comment type="caution">
    <text evidence="5">The sequence shown here is derived from an EMBL/GenBank/DDBJ whole genome shotgun (WGS) entry which is preliminary data.</text>
</comment>
<name>A0A2P2E2B0_9LEPT</name>
<proteinExistence type="predicted"/>
<dbReference type="PROSITE" id="PS50893">
    <property type="entry name" value="ABC_TRANSPORTER_2"/>
    <property type="match status" value="1"/>
</dbReference>
<evidence type="ECO:0000256" key="2">
    <source>
        <dbReference type="ARBA" id="ARBA00022967"/>
    </source>
</evidence>
<feature type="domain" description="ABC transporter" evidence="4">
    <location>
        <begin position="2"/>
        <end position="237"/>
    </location>
</feature>
<organism evidence="5 6">
    <name type="scientific">Leptospira ryugenii</name>
    <dbReference type="NCBI Taxonomy" id="1917863"/>
    <lineage>
        <taxon>Bacteria</taxon>
        <taxon>Pseudomonadati</taxon>
        <taxon>Spirochaetota</taxon>
        <taxon>Spirochaetia</taxon>
        <taxon>Leptospirales</taxon>
        <taxon>Leptospiraceae</taxon>
        <taxon>Leptospira</taxon>
    </lineage>
</organism>
<dbReference type="NCBIfam" id="NF010068">
    <property type="entry name" value="PRK13548.1"/>
    <property type="match status" value="1"/>
</dbReference>
<evidence type="ECO:0000256" key="3">
    <source>
        <dbReference type="ARBA" id="ARBA00037066"/>
    </source>
</evidence>
<evidence type="ECO:0000313" key="6">
    <source>
        <dbReference type="Proteomes" id="UP000245133"/>
    </source>
</evidence>
<dbReference type="InterPro" id="IPR003439">
    <property type="entry name" value="ABC_transporter-like_ATP-bd"/>
</dbReference>
<dbReference type="OrthoDB" id="9799337at2"/>
<sequence>MIEVQNVSYSIRNKKILKNIHLEIKLGEVHVLLGKNGAGKTSLFKLLCGDIPLTEGKILFNRTDLKKYRKLDLSRMRSVMTQEFDLNFPFSVEEIVELGRYPFPNQRETTKQIVLETLAITDLLHMRSRAYSSLSGGEKQRNQYARVLAQVWDDQNKFIFLDEPISNMDLPNQVKTLELSKHMADKGYGVFLILHDLNLAFQYADRISLLKNGYIVRSDEVLSCLDETLLSEVYDLPLKIIQSENQAYIIPTNLHKEKRYEYSPC</sequence>
<dbReference type="SUPFAM" id="SSF52540">
    <property type="entry name" value="P-loop containing nucleoside triphosphate hydrolases"/>
    <property type="match status" value="1"/>
</dbReference>